<feature type="transmembrane region" description="Helical" evidence="5">
    <location>
        <begin position="298"/>
        <end position="317"/>
    </location>
</feature>
<feature type="transmembrane region" description="Helical" evidence="5">
    <location>
        <begin position="241"/>
        <end position="266"/>
    </location>
</feature>
<feature type="transmembrane region" description="Helical" evidence="5">
    <location>
        <begin position="176"/>
        <end position="200"/>
    </location>
</feature>
<keyword evidence="4 5" id="KW-0472">Membrane</keyword>
<dbReference type="Proteomes" id="UP000179279">
    <property type="component" value="Unassembled WGS sequence"/>
</dbReference>
<feature type="domain" description="Sodium/calcium exchanger membrane region" evidence="6">
    <location>
        <begin position="4"/>
        <end position="141"/>
    </location>
</feature>
<gene>
    <name evidence="7" type="ORF">A3A57_01955</name>
</gene>
<feature type="transmembrane region" description="Helical" evidence="5">
    <location>
        <begin position="67"/>
        <end position="91"/>
    </location>
</feature>
<evidence type="ECO:0000256" key="2">
    <source>
        <dbReference type="ARBA" id="ARBA00022692"/>
    </source>
</evidence>
<feature type="domain" description="Sodium/calcium exchanger membrane region" evidence="6">
    <location>
        <begin position="176"/>
        <end position="315"/>
    </location>
</feature>
<dbReference type="GO" id="GO:0008273">
    <property type="term" value="F:calcium, potassium:sodium antiporter activity"/>
    <property type="evidence" value="ECO:0007669"/>
    <property type="project" value="TreeGrafter"/>
</dbReference>
<dbReference type="GO" id="GO:0005262">
    <property type="term" value="F:calcium channel activity"/>
    <property type="evidence" value="ECO:0007669"/>
    <property type="project" value="TreeGrafter"/>
</dbReference>
<feature type="transmembrane region" description="Helical" evidence="5">
    <location>
        <begin position="33"/>
        <end position="55"/>
    </location>
</feature>
<dbReference type="Gene3D" id="1.20.1420.30">
    <property type="entry name" value="NCX, central ion-binding region"/>
    <property type="match status" value="2"/>
</dbReference>
<feature type="transmembrane region" description="Helical" evidence="5">
    <location>
        <begin position="111"/>
        <end position="141"/>
    </location>
</feature>
<reference evidence="7 8" key="1">
    <citation type="journal article" date="2016" name="Nat. Commun.">
        <title>Thousands of microbial genomes shed light on interconnected biogeochemical processes in an aquifer system.</title>
        <authorList>
            <person name="Anantharaman K."/>
            <person name="Brown C.T."/>
            <person name="Hug L.A."/>
            <person name="Sharon I."/>
            <person name="Castelle C.J."/>
            <person name="Probst A.J."/>
            <person name="Thomas B.C."/>
            <person name="Singh A."/>
            <person name="Wilkins M.J."/>
            <person name="Karaoz U."/>
            <person name="Brodie E.L."/>
            <person name="Williams K.H."/>
            <person name="Hubbard S.S."/>
            <person name="Banfield J.F."/>
        </authorList>
    </citation>
    <scope>NUCLEOTIDE SEQUENCE [LARGE SCALE GENOMIC DNA]</scope>
</reference>
<organism evidence="7 8">
    <name type="scientific">Candidatus Woykebacteria bacterium RIFCSPLOWO2_01_FULL_41_12</name>
    <dbReference type="NCBI Taxonomy" id="1802604"/>
    <lineage>
        <taxon>Bacteria</taxon>
        <taxon>Candidatus Woykeibacteriota</taxon>
    </lineage>
</organism>
<dbReference type="InterPro" id="IPR004837">
    <property type="entry name" value="NaCa_Exmemb"/>
</dbReference>
<proteinExistence type="predicted"/>
<dbReference type="PANTHER" id="PTHR10846">
    <property type="entry name" value="SODIUM/POTASSIUM/CALCIUM EXCHANGER"/>
    <property type="match status" value="1"/>
</dbReference>
<dbReference type="GO" id="GO:0006874">
    <property type="term" value="P:intracellular calcium ion homeostasis"/>
    <property type="evidence" value="ECO:0007669"/>
    <property type="project" value="TreeGrafter"/>
</dbReference>
<keyword evidence="3 5" id="KW-1133">Transmembrane helix</keyword>
<evidence type="ECO:0000313" key="8">
    <source>
        <dbReference type="Proteomes" id="UP000179279"/>
    </source>
</evidence>
<dbReference type="PANTHER" id="PTHR10846:SF8">
    <property type="entry name" value="INNER MEMBRANE PROTEIN YRBG"/>
    <property type="match status" value="1"/>
</dbReference>
<feature type="transmembrane region" description="Helical" evidence="5">
    <location>
        <begin position="206"/>
        <end position="229"/>
    </location>
</feature>
<keyword evidence="2 5" id="KW-0812">Transmembrane</keyword>
<protein>
    <recommendedName>
        <fullName evidence="6">Sodium/calcium exchanger membrane region domain-containing protein</fullName>
    </recommendedName>
</protein>
<dbReference type="GO" id="GO:0005886">
    <property type="term" value="C:plasma membrane"/>
    <property type="evidence" value="ECO:0007669"/>
    <property type="project" value="TreeGrafter"/>
</dbReference>
<evidence type="ECO:0000256" key="5">
    <source>
        <dbReference type="SAM" id="Phobius"/>
    </source>
</evidence>
<dbReference type="EMBL" id="MHDA01000033">
    <property type="protein sequence ID" value="OGY31388.1"/>
    <property type="molecule type" value="Genomic_DNA"/>
</dbReference>
<name>A0A1G1WUG9_9BACT</name>
<accession>A0A1G1WUG9</accession>
<dbReference type="InterPro" id="IPR044880">
    <property type="entry name" value="NCX_ion-bd_dom_sf"/>
</dbReference>
<evidence type="ECO:0000256" key="3">
    <source>
        <dbReference type="ARBA" id="ARBA00022989"/>
    </source>
</evidence>
<evidence type="ECO:0000256" key="1">
    <source>
        <dbReference type="ARBA" id="ARBA00004141"/>
    </source>
</evidence>
<comment type="subcellular location">
    <subcellularLocation>
        <location evidence="1">Membrane</location>
        <topology evidence="1">Multi-pass membrane protein</topology>
    </subcellularLocation>
</comment>
<feature type="transmembrane region" description="Helical" evidence="5">
    <location>
        <begin position="272"/>
        <end position="291"/>
    </location>
</feature>
<evidence type="ECO:0000256" key="4">
    <source>
        <dbReference type="ARBA" id="ARBA00023136"/>
    </source>
</evidence>
<comment type="caution">
    <text evidence="7">The sequence shown here is derived from an EMBL/GenBank/DDBJ whole genome shotgun (WGS) entry which is preliminary data.</text>
</comment>
<evidence type="ECO:0000259" key="6">
    <source>
        <dbReference type="Pfam" id="PF01699"/>
    </source>
</evidence>
<dbReference type="Pfam" id="PF01699">
    <property type="entry name" value="Na_Ca_ex"/>
    <property type="match status" value="2"/>
</dbReference>
<dbReference type="InterPro" id="IPR004481">
    <property type="entry name" value="K/Na/Ca-exchanger"/>
</dbReference>
<dbReference type="AlphaFoldDB" id="A0A1G1WUG9"/>
<sequence>MPELIVFIISLLAVIFGADWLGNSAIHLAKRLYLPRILIGATFVSIATTLPEIVIGSFSALENQAALGIGTVFGSPITNIGLVLGIVFLFSNTKMQEAYFVRNVQIFLTTLAVVFLISAFGVIGKIFGVLLILFGAAYLLLESIISKHEESLLGELEHRFERLKDYFTNGDNYGQIFFLLSGALLLFVGAYFLIISATALATTLGIPQIVVGTLVIAFGTSLPEIVTSINSIIRRREDLGVGNLFGASILDLTIALGLISVLGNAAIDRPSLYLITTTAALLSIFSLVPVFGKLQPKIAGLVLICTYMGFLVWFTQIEL</sequence>
<evidence type="ECO:0000313" key="7">
    <source>
        <dbReference type="EMBL" id="OGY31388.1"/>
    </source>
</evidence>